<evidence type="ECO:0008006" key="20">
    <source>
        <dbReference type="Google" id="ProtNLM"/>
    </source>
</evidence>
<evidence type="ECO:0000256" key="14">
    <source>
        <dbReference type="ARBA" id="ARBA00049296"/>
    </source>
</evidence>
<evidence type="ECO:0000256" key="17">
    <source>
        <dbReference type="SAM" id="Phobius"/>
    </source>
</evidence>
<dbReference type="GO" id="GO:0016020">
    <property type="term" value="C:membrane"/>
    <property type="evidence" value="ECO:0007669"/>
    <property type="project" value="InterPro"/>
</dbReference>
<feature type="transmembrane region" description="Helical" evidence="17">
    <location>
        <begin position="284"/>
        <end position="307"/>
    </location>
</feature>
<feature type="transmembrane region" description="Helical" evidence="17">
    <location>
        <begin position="248"/>
        <end position="264"/>
    </location>
</feature>
<dbReference type="PANTHER" id="PTHR10989">
    <property type="entry name" value="ANDROGEN-INDUCED PROTEIN 1-RELATED"/>
    <property type="match status" value="1"/>
</dbReference>
<gene>
    <name evidence="18" type="ORF">LNINA_LOCUS8296</name>
</gene>
<comment type="catalytic activity">
    <reaction evidence="12">
        <text>9-(9Z-octadecenoyloxy)-octadecanoate + H2O = 9-hydroxy-octadecanoate + (9Z)-octadecenoate + H(+)</text>
        <dbReference type="Rhea" id="RHEA:52048"/>
        <dbReference type="ChEBI" id="CHEBI:15377"/>
        <dbReference type="ChEBI" id="CHEBI:15378"/>
        <dbReference type="ChEBI" id="CHEBI:30823"/>
        <dbReference type="ChEBI" id="CHEBI:136282"/>
        <dbReference type="ChEBI" id="CHEBI:136286"/>
    </reaction>
    <physiologicalReaction direction="left-to-right" evidence="12">
        <dbReference type="Rhea" id="RHEA:52049"/>
    </physiologicalReaction>
</comment>
<name>A0AAV1JKE7_9NEOP</name>
<comment type="catalytic activity">
    <reaction evidence="14">
        <text>13-(9Z-octadecenoyloxy)-octadecanoate + H2O = 13-hydroxy-octadecanoate + (9Z)-octadecenoate + H(+)</text>
        <dbReference type="Rhea" id="RHEA:52064"/>
        <dbReference type="ChEBI" id="CHEBI:15377"/>
        <dbReference type="ChEBI" id="CHEBI:15378"/>
        <dbReference type="ChEBI" id="CHEBI:30823"/>
        <dbReference type="ChEBI" id="CHEBI:136303"/>
        <dbReference type="ChEBI" id="CHEBI:136304"/>
    </reaction>
    <physiologicalReaction direction="left-to-right" evidence="14">
        <dbReference type="Rhea" id="RHEA:52065"/>
    </physiologicalReaction>
</comment>
<dbReference type="GO" id="GO:0012505">
    <property type="term" value="C:endomembrane system"/>
    <property type="evidence" value="ECO:0007669"/>
    <property type="project" value="UniProtKB-SubCell"/>
</dbReference>
<comment type="catalytic activity">
    <reaction evidence="15">
        <text>13-(9Z-hexadecenoyloxy)-octadecanoate + H2O = 13-hydroxy-octadecanoate + (9Z)-hexadecenoate + H(+)</text>
        <dbReference type="Rhea" id="RHEA:52076"/>
        <dbReference type="ChEBI" id="CHEBI:15377"/>
        <dbReference type="ChEBI" id="CHEBI:15378"/>
        <dbReference type="ChEBI" id="CHEBI:32372"/>
        <dbReference type="ChEBI" id="CHEBI:136304"/>
        <dbReference type="ChEBI" id="CHEBI:136315"/>
    </reaction>
    <physiologicalReaction direction="left-to-right" evidence="15">
        <dbReference type="Rhea" id="RHEA:52077"/>
    </physiologicalReaction>
</comment>
<evidence type="ECO:0000256" key="3">
    <source>
        <dbReference type="ARBA" id="ARBA00009300"/>
    </source>
</evidence>
<comment type="catalytic activity">
    <reaction evidence="1">
        <text>9-(9Z-hexadecenoyloxy)-octadecanoate + H2O = (9Z)-hexadecenoate + 9-hydroxy-octadecanoate + H(+)</text>
        <dbReference type="Rhea" id="RHEA:52068"/>
        <dbReference type="ChEBI" id="CHEBI:15377"/>
        <dbReference type="ChEBI" id="CHEBI:15378"/>
        <dbReference type="ChEBI" id="CHEBI:32372"/>
        <dbReference type="ChEBI" id="CHEBI:136286"/>
        <dbReference type="ChEBI" id="CHEBI:136309"/>
    </reaction>
    <physiologicalReaction direction="left-to-right" evidence="1">
        <dbReference type="Rhea" id="RHEA:52069"/>
    </physiologicalReaction>
</comment>
<comment type="similarity">
    <text evidence="3">Belongs to the AIG1 family.</text>
</comment>
<evidence type="ECO:0000256" key="11">
    <source>
        <dbReference type="ARBA" id="ARBA00048701"/>
    </source>
</evidence>
<dbReference type="EMBL" id="CAVLEF010000011">
    <property type="protein sequence ID" value="CAK1548948.1"/>
    <property type="molecule type" value="Genomic_DNA"/>
</dbReference>
<comment type="caution">
    <text evidence="18">The sequence shown here is derived from an EMBL/GenBank/DDBJ whole genome shotgun (WGS) entry which is preliminary data.</text>
</comment>
<evidence type="ECO:0000256" key="12">
    <source>
        <dbReference type="ARBA" id="ARBA00048800"/>
    </source>
</evidence>
<evidence type="ECO:0000256" key="15">
    <source>
        <dbReference type="ARBA" id="ARBA00049322"/>
    </source>
</evidence>
<evidence type="ECO:0000256" key="13">
    <source>
        <dbReference type="ARBA" id="ARBA00049221"/>
    </source>
</evidence>
<evidence type="ECO:0000256" key="2">
    <source>
        <dbReference type="ARBA" id="ARBA00004127"/>
    </source>
</evidence>
<comment type="catalytic activity">
    <reaction evidence="16">
        <text>12-(9Z-hexadecenoyloxy)-octadecanoate + H2O = 12-hydroxyoctadecanoate + (9Z)-hexadecenoate + H(+)</text>
        <dbReference type="Rhea" id="RHEA:52072"/>
        <dbReference type="ChEBI" id="CHEBI:15377"/>
        <dbReference type="ChEBI" id="CHEBI:15378"/>
        <dbReference type="ChEBI" id="CHEBI:32372"/>
        <dbReference type="ChEBI" id="CHEBI:84201"/>
        <dbReference type="ChEBI" id="CHEBI:136312"/>
    </reaction>
    <physiologicalReaction direction="left-to-right" evidence="16">
        <dbReference type="Rhea" id="RHEA:52073"/>
    </physiologicalReaction>
</comment>
<comment type="catalytic activity">
    <reaction evidence="8">
        <text>13-octadecanoyloxy-octadecanoate + H2O = 13-hydroxy-octadecanoate + octadecanoate + H(+)</text>
        <dbReference type="Rhea" id="RHEA:52084"/>
        <dbReference type="ChEBI" id="CHEBI:15377"/>
        <dbReference type="ChEBI" id="CHEBI:15378"/>
        <dbReference type="ChEBI" id="CHEBI:25629"/>
        <dbReference type="ChEBI" id="CHEBI:136304"/>
        <dbReference type="ChEBI" id="CHEBI:136335"/>
    </reaction>
    <physiologicalReaction direction="left-to-right" evidence="8">
        <dbReference type="Rhea" id="RHEA:52085"/>
    </physiologicalReaction>
</comment>
<feature type="transmembrane region" description="Helical" evidence="17">
    <location>
        <begin position="94"/>
        <end position="115"/>
    </location>
</feature>
<evidence type="ECO:0000256" key="16">
    <source>
        <dbReference type="ARBA" id="ARBA00049428"/>
    </source>
</evidence>
<keyword evidence="5 17" id="KW-1133">Transmembrane helix</keyword>
<feature type="transmembrane region" description="Helical" evidence="17">
    <location>
        <begin position="219"/>
        <end position="236"/>
    </location>
</feature>
<comment type="catalytic activity">
    <reaction evidence="10">
        <text>12-octadecanoyloxy-octadecanoate + H2O = 12-hydroxyoctadecanoate + octadecanoate + H(+)</text>
        <dbReference type="Rhea" id="RHEA:52080"/>
        <dbReference type="ChEBI" id="CHEBI:15377"/>
        <dbReference type="ChEBI" id="CHEBI:15378"/>
        <dbReference type="ChEBI" id="CHEBI:25629"/>
        <dbReference type="ChEBI" id="CHEBI:84201"/>
        <dbReference type="ChEBI" id="CHEBI:136330"/>
    </reaction>
    <physiologicalReaction direction="left-to-right" evidence="10">
        <dbReference type="Rhea" id="RHEA:52081"/>
    </physiologicalReaction>
</comment>
<proteinExistence type="inferred from homology"/>
<comment type="catalytic activity">
    <reaction evidence="13">
        <text>9-octadecanoyloxy-octadecanoate + H2O = 9-hydroxy-octadecanoate + octadecanoate + H(+)</text>
        <dbReference type="Rhea" id="RHEA:52096"/>
        <dbReference type="ChEBI" id="CHEBI:15377"/>
        <dbReference type="ChEBI" id="CHEBI:15378"/>
        <dbReference type="ChEBI" id="CHEBI:25629"/>
        <dbReference type="ChEBI" id="CHEBI:136286"/>
        <dbReference type="ChEBI" id="CHEBI:136373"/>
    </reaction>
    <physiologicalReaction direction="left-to-right" evidence="13">
        <dbReference type="Rhea" id="RHEA:52097"/>
    </physiologicalReaction>
</comment>
<comment type="catalytic activity">
    <reaction evidence="7">
        <text>12-hexadecanoyloxy-octadecanoate + H2O = 12-hydroxyoctadecanoate + hexadecanoate + H(+)</text>
        <dbReference type="Rhea" id="RHEA:52056"/>
        <dbReference type="ChEBI" id="CHEBI:7896"/>
        <dbReference type="ChEBI" id="CHEBI:15377"/>
        <dbReference type="ChEBI" id="CHEBI:15378"/>
        <dbReference type="ChEBI" id="CHEBI:83677"/>
        <dbReference type="ChEBI" id="CHEBI:84201"/>
    </reaction>
    <physiologicalReaction direction="left-to-right" evidence="7">
        <dbReference type="Rhea" id="RHEA:52057"/>
    </physiologicalReaction>
</comment>
<evidence type="ECO:0000256" key="8">
    <source>
        <dbReference type="ARBA" id="ARBA00047427"/>
    </source>
</evidence>
<comment type="subcellular location">
    <subcellularLocation>
        <location evidence="2">Endomembrane system</location>
        <topology evidence="2">Multi-pass membrane protein</topology>
    </subcellularLocation>
</comment>
<evidence type="ECO:0000256" key="4">
    <source>
        <dbReference type="ARBA" id="ARBA00022692"/>
    </source>
</evidence>
<keyword evidence="19" id="KW-1185">Reference proteome</keyword>
<evidence type="ECO:0000256" key="6">
    <source>
        <dbReference type="ARBA" id="ARBA00023136"/>
    </source>
</evidence>
<dbReference type="AlphaFoldDB" id="A0AAV1JKE7"/>
<evidence type="ECO:0000256" key="1">
    <source>
        <dbReference type="ARBA" id="ARBA00000923"/>
    </source>
</evidence>
<evidence type="ECO:0000313" key="19">
    <source>
        <dbReference type="Proteomes" id="UP001497472"/>
    </source>
</evidence>
<evidence type="ECO:0000313" key="18">
    <source>
        <dbReference type="EMBL" id="CAK1548948.1"/>
    </source>
</evidence>
<accession>A0AAV1JKE7</accession>
<evidence type="ECO:0000256" key="10">
    <source>
        <dbReference type="ARBA" id="ARBA00048680"/>
    </source>
</evidence>
<dbReference type="PANTHER" id="PTHR10989:SF16">
    <property type="entry name" value="AT02829P-RELATED"/>
    <property type="match status" value="1"/>
</dbReference>
<reference evidence="18 19" key="1">
    <citation type="submission" date="2023-11" db="EMBL/GenBank/DDBJ databases">
        <authorList>
            <person name="Okamura Y."/>
        </authorList>
    </citation>
    <scope>NUCLEOTIDE SEQUENCE [LARGE SCALE GENOMIC DNA]</scope>
</reference>
<feature type="transmembrane region" description="Helical" evidence="17">
    <location>
        <begin position="177"/>
        <end position="199"/>
    </location>
</feature>
<protein>
    <recommendedName>
        <fullName evidence="20">Androgen-dependent TFPI-regulating protein-like</fullName>
    </recommendedName>
</protein>
<organism evidence="18 19">
    <name type="scientific">Leptosia nina</name>
    <dbReference type="NCBI Taxonomy" id="320188"/>
    <lineage>
        <taxon>Eukaryota</taxon>
        <taxon>Metazoa</taxon>
        <taxon>Ecdysozoa</taxon>
        <taxon>Arthropoda</taxon>
        <taxon>Hexapoda</taxon>
        <taxon>Insecta</taxon>
        <taxon>Pterygota</taxon>
        <taxon>Neoptera</taxon>
        <taxon>Endopterygota</taxon>
        <taxon>Lepidoptera</taxon>
        <taxon>Glossata</taxon>
        <taxon>Ditrysia</taxon>
        <taxon>Papilionoidea</taxon>
        <taxon>Pieridae</taxon>
        <taxon>Pierinae</taxon>
        <taxon>Leptosia</taxon>
    </lineage>
</organism>
<evidence type="ECO:0000256" key="5">
    <source>
        <dbReference type="ARBA" id="ARBA00022989"/>
    </source>
</evidence>
<keyword evidence="6 17" id="KW-0472">Membrane</keyword>
<evidence type="ECO:0000256" key="7">
    <source>
        <dbReference type="ARBA" id="ARBA00047368"/>
    </source>
</evidence>
<evidence type="ECO:0000256" key="9">
    <source>
        <dbReference type="ARBA" id="ARBA00047863"/>
    </source>
</evidence>
<sequence length="319" mass="36891">MTFFCDRFSGRRYSCSRNCACRRWRVSWLVATSPSVGVLQWQRLAGGDVGGFISRTDVLGAARFGIKNQVNRSSEVIRNGKVSSSSDSLLPIRLAGNILLFTAHGINIIVMHLALQDLKDKNLIIFKSLQWKYITIWNLTFQNIYLLGCIACDLSTMFKIFDSNPFLKQMKRYRTTYFAAVLWPTSLVVSVLFWPIFFYNRELVFPSYIDKVLSLGSNHMIHSFIIVVNAWELVLLPRKRPATHKTNFLIMAVIYVAYFTLMITNYHRTGIWPYPLAYDLYGTIYFPLLMLGILILQIFSYFIQWPLVDLCHGSRKKVD</sequence>
<dbReference type="Pfam" id="PF04750">
    <property type="entry name" value="Far-17a_AIG1"/>
    <property type="match status" value="1"/>
</dbReference>
<keyword evidence="4 17" id="KW-0812">Transmembrane</keyword>
<feature type="transmembrane region" description="Helical" evidence="17">
    <location>
        <begin position="135"/>
        <end position="156"/>
    </location>
</feature>
<dbReference type="InterPro" id="IPR006838">
    <property type="entry name" value="ADTRP_AIG1"/>
</dbReference>
<comment type="catalytic activity">
    <reaction evidence="11">
        <text>12-(9Z-octadecenoyloxy)-octadecanoate + H2O = 12-hydroxyoctadecanoate + (9Z)-octadecenoate + H(+)</text>
        <dbReference type="Rhea" id="RHEA:52060"/>
        <dbReference type="ChEBI" id="CHEBI:15377"/>
        <dbReference type="ChEBI" id="CHEBI:15378"/>
        <dbReference type="ChEBI" id="CHEBI:30823"/>
        <dbReference type="ChEBI" id="CHEBI:84201"/>
        <dbReference type="ChEBI" id="CHEBI:136302"/>
    </reaction>
    <physiologicalReaction direction="left-to-right" evidence="11">
        <dbReference type="Rhea" id="RHEA:52061"/>
    </physiologicalReaction>
</comment>
<dbReference type="Proteomes" id="UP001497472">
    <property type="component" value="Unassembled WGS sequence"/>
</dbReference>
<comment type="catalytic activity">
    <reaction evidence="9">
        <text>9-hexadecanoyloxy-octadecanoate + H2O = 9-hydroxy-octadecanoate + hexadecanoate + H(+)</text>
        <dbReference type="Rhea" id="RHEA:52052"/>
        <dbReference type="ChEBI" id="CHEBI:7896"/>
        <dbReference type="ChEBI" id="CHEBI:15377"/>
        <dbReference type="ChEBI" id="CHEBI:15378"/>
        <dbReference type="ChEBI" id="CHEBI:83670"/>
        <dbReference type="ChEBI" id="CHEBI:136286"/>
    </reaction>
    <physiologicalReaction direction="left-to-right" evidence="9">
        <dbReference type="Rhea" id="RHEA:52053"/>
    </physiologicalReaction>
</comment>